<name>A0A0P9MUY6_9PSED</name>
<organism evidence="1 2">
    <name type="scientific">Pseudomonas syringae pv. coryli</name>
    <dbReference type="NCBI Taxonomy" id="317659"/>
    <lineage>
        <taxon>Bacteria</taxon>
        <taxon>Pseudomonadati</taxon>
        <taxon>Pseudomonadota</taxon>
        <taxon>Gammaproteobacteria</taxon>
        <taxon>Pseudomonadales</taxon>
        <taxon>Pseudomonadaceae</taxon>
        <taxon>Pseudomonas</taxon>
    </lineage>
</organism>
<comment type="caution">
    <text evidence="1">The sequence shown here is derived from an EMBL/GenBank/DDBJ whole genome shotgun (WGS) entry which is preliminary data.</text>
</comment>
<dbReference type="AlphaFoldDB" id="A0A0P9MUY6"/>
<dbReference type="EMBL" id="LJQC01001051">
    <property type="protein sequence ID" value="KPW88154.1"/>
    <property type="molecule type" value="Genomic_DNA"/>
</dbReference>
<evidence type="ECO:0000313" key="2">
    <source>
        <dbReference type="Proteomes" id="UP000051335"/>
    </source>
</evidence>
<sequence length="378" mass="40571">MVGSLFFAEDRHRRQYAGQVAGQEDNGVRLATEVFRCALLDQFARVGGAAVLGQAAVGVVGFFGDRVEYDVFQYGAVLDGFPDDRLVLLGQVDALGIATAFDVEHHAFAPAVLVVTDQVTAFVGGQGGLAGAGQTEEQGYIALFAHVGRAVHRQHVGRREQEVLHREHGFLHFAGITHACDQHLAGGEVDDHGAVGVGAVTLRVADEPWCVLDFPLVLASRVVLFGVDEQATAEQIVPRSLGGHLDWQVVRRIGAYMNMGNEALALGEVRADTVPQGVEFLGRELAVDRAPGDGVLSARLFNDETIDRRTASTMACLHNQCASIGQYAFFAGKGFLDQFVGAQIGVHSVVGLRHEVPRRPVAECSKRFCSKKTTTTTA</sequence>
<proteinExistence type="predicted"/>
<reference evidence="1 2" key="1">
    <citation type="submission" date="2015-09" db="EMBL/GenBank/DDBJ databases">
        <title>Genome announcement of multiple Pseudomonas syringae strains.</title>
        <authorList>
            <person name="Thakur S."/>
            <person name="Wang P.W."/>
            <person name="Gong Y."/>
            <person name="Weir B.S."/>
            <person name="Guttman D.S."/>
        </authorList>
    </citation>
    <scope>NUCLEOTIDE SEQUENCE [LARGE SCALE GENOMIC DNA]</scope>
    <source>
        <strain evidence="1 2">ICMP17001</strain>
    </source>
</reference>
<dbReference type="Proteomes" id="UP000051335">
    <property type="component" value="Unassembled WGS sequence"/>
</dbReference>
<keyword evidence="2" id="KW-1185">Reference proteome</keyword>
<accession>A0A0P9MUY6</accession>
<protein>
    <submittedName>
        <fullName evidence="1">Uncharacterized protein</fullName>
    </submittedName>
</protein>
<gene>
    <name evidence="1" type="ORF">ALO75_01486</name>
</gene>
<evidence type="ECO:0000313" key="1">
    <source>
        <dbReference type="EMBL" id="KPW88154.1"/>
    </source>
</evidence>